<evidence type="ECO:0000313" key="2">
    <source>
        <dbReference type="EMBL" id="SIS45170.1"/>
    </source>
</evidence>
<dbReference type="OrthoDB" id="2456192at2"/>
<feature type="transmembrane region" description="Helical" evidence="1">
    <location>
        <begin position="20"/>
        <end position="41"/>
    </location>
</feature>
<dbReference type="AlphaFoldDB" id="A0A1N7J773"/>
<keyword evidence="3" id="KW-1185">Reference proteome</keyword>
<keyword evidence="1" id="KW-0812">Transmembrane</keyword>
<dbReference type="EMBL" id="FTOC01000004">
    <property type="protein sequence ID" value="SIS45170.1"/>
    <property type="molecule type" value="Genomic_DNA"/>
</dbReference>
<evidence type="ECO:0000256" key="1">
    <source>
        <dbReference type="SAM" id="Phobius"/>
    </source>
</evidence>
<gene>
    <name evidence="2" type="ORF">SAMN05421687_10459</name>
</gene>
<evidence type="ECO:0000313" key="3">
    <source>
        <dbReference type="Proteomes" id="UP000187608"/>
    </source>
</evidence>
<keyword evidence="1" id="KW-0472">Membrane</keyword>
<accession>A0A1N7J773</accession>
<proteinExistence type="predicted"/>
<dbReference type="Proteomes" id="UP000187608">
    <property type="component" value="Unassembled WGS sequence"/>
</dbReference>
<dbReference type="RefSeq" id="WP_076558184.1">
    <property type="nucleotide sequence ID" value="NZ_FTOC01000004.1"/>
</dbReference>
<reference evidence="3" key="1">
    <citation type="submission" date="2017-01" db="EMBL/GenBank/DDBJ databases">
        <authorList>
            <person name="Varghese N."/>
            <person name="Submissions S."/>
        </authorList>
    </citation>
    <scope>NUCLEOTIDE SEQUENCE [LARGE SCALE GENOMIC DNA]</scope>
    <source>
        <strain evidence="3">DSM 23127</strain>
    </source>
</reference>
<name>A0A1N7J773_9BACI</name>
<protein>
    <submittedName>
        <fullName evidence="2">Uncharacterized protein</fullName>
    </submittedName>
</protein>
<sequence length="84" mass="9710">MLVMIILGCMFLGYLIVQTGPLWAGIISFGIIAGCVFRGLYLLEKIYKELKDEEEDEPASHSLENERVYKEYLRRNETNSNNYS</sequence>
<keyword evidence="1" id="KW-1133">Transmembrane helix</keyword>
<organism evidence="2 3">
    <name type="scientific">Salimicrobium flavidum</name>
    <dbReference type="NCBI Taxonomy" id="570947"/>
    <lineage>
        <taxon>Bacteria</taxon>
        <taxon>Bacillati</taxon>
        <taxon>Bacillota</taxon>
        <taxon>Bacilli</taxon>
        <taxon>Bacillales</taxon>
        <taxon>Bacillaceae</taxon>
        <taxon>Salimicrobium</taxon>
    </lineage>
</organism>